<comment type="caution">
    <text evidence="5">The sequence shown here is derived from an EMBL/GenBank/DDBJ whole genome shotgun (WGS) entry which is preliminary data.</text>
</comment>
<evidence type="ECO:0000256" key="1">
    <source>
        <dbReference type="ARBA" id="ARBA00022574"/>
    </source>
</evidence>
<feature type="repeat" description="WD" evidence="3">
    <location>
        <begin position="567"/>
        <end position="604"/>
    </location>
</feature>
<dbReference type="AlphaFoldDB" id="A0A8K1FCK1"/>
<keyword evidence="2" id="KW-0677">Repeat</keyword>
<dbReference type="InterPro" id="IPR051350">
    <property type="entry name" value="WD_repeat-ST_regulator"/>
</dbReference>
<reference evidence="5" key="1">
    <citation type="submission" date="2019-03" db="EMBL/GenBank/DDBJ databases">
        <title>Long read genome sequence of the mycoparasitic Pythium oligandrum ATCC 38472 isolated from sugarbeet rhizosphere.</title>
        <authorList>
            <person name="Gaulin E."/>
        </authorList>
    </citation>
    <scope>NUCLEOTIDE SEQUENCE</scope>
    <source>
        <strain evidence="5">ATCC 38472_TT</strain>
    </source>
</reference>
<sequence length="604" mass="68234">MLPMTHIWQESLRGIKLALQHKRERTAWMGMTSHVEKSSSNGGGDGRKDEGSKRKRSIFQTNDSEDDCGGGSSPRARNQNVEALKDGHELFGSDQGKRKWTRLLLRELYDLGYAEAAACLEREAAICVQSGAMETLQTHIQAHHWDAALQFLSKASTIKMRSTAALREVQLLLLKRKYVDLLLQRQLREALVTLQQEIVPHFDLREEHVQELAVLLLCNEEQQIQCLANLLLDDGQLLAHVETLVSADEIVPQGAIRRMIRWEENERPEHSPLGFTQQLSLECIGVLLKHNQEVHQLEFSPDGRYLASVSQDAKIIIWSVDVLESEDAKSGTKKIELKSKVLHVLKCLDGTPECIAWSPDSRSLLSCGGDETSVIQLWNPLTGRRGRRFQHPTDSVSVIRWLPNGNQFLSGSVEKSLVLWNVDDGSMVYQWGGRRILDIAMHPDGIQFIVLTSDVEVHAYNLQDKSDRSLLRSDHLISCIEISQSVASGSKTDQAQYLLLNLIENQDIACLDLSTEVLTARFKGIKQDRYILRPSFSGYYNELIVSGSEDGSVHCWRREDGKLMATVHSHSSVVNVVRTHPVHRHLLASASDDETIRFWRIQSR</sequence>
<name>A0A8K1FCK1_PYTOL</name>
<dbReference type="InterPro" id="IPR015943">
    <property type="entry name" value="WD40/YVTN_repeat-like_dom_sf"/>
</dbReference>
<dbReference type="Gene3D" id="2.130.10.10">
    <property type="entry name" value="YVTN repeat-like/Quinoprotein amine dehydrogenase"/>
    <property type="match status" value="1"/>
</dbReference>
<dbReference type="PROSITE" id="PS50082">
    <property type="entry name" value="WD_REPEATS_2"/>
    <property type="match status" value="3"/>
</dbReference>
<protein>
    <submittedName>
        <fullName evidence="5">Uncharacterized protein</fullName>
    </submittedName>
</protein>
<evidence type="ECO:0000313" key="5">
    <source>
        <dbReference type="EMBL" id="TMW55904.1"/>
    </source>
</evidence>
<dbReference type="SUPFAM" id="SSF50978">
    <property type="entry name" value="WD40 repeat-like"/>
    <property type="match status" value="1"/>
</dbReference>
<proteinExistence type="predicted"/>
<dbReference type="InterPro" id="IPR036322">
    <property type="entry name" value="WD40_repeat_dom_sf"/>
</dbReference>
<accession>A0A8K1FCK1</accession>
<evidence type="ECO:0000256" key="4">
    <source>
        <dbReference type="SAM" id="MobiDB-lite"/>
    </source>
</evidence>
<feature type="repeat" description="WD" evidence="3">
    <location>
        <begin position="389"/>
        <end position="430"/>
    </location>
</feature>
<evidence type="ECO:0000256" key="2">
    <source>
        <dbReference type="ARBA" id="ARBA00022737"/>
    </source>
</evidence>
<dbReference type="PROSITE" id="PS50294">
    <property type="entry name" value="WD_REPEATS_REGION"/>
    <property type="match status" value="2"/>
</dbReference>
<dbReference type="Pfam" id="PF00400">
    <property type="entry name" value="WD40"/>
    <property type="match status" value="4"/>
</dbReference>
<dbReference type="Proteomes" id="UP000794436">
    <property type="component" value="Unassembled WGS sequence"/>
</dbReference>
<keyword evidence="6" id="KW-1185">Reference proteome</keyword>
<evidence type="ECO:0000256" key="3">
    <source>
        <dbReference type="PROSITE-ProRule" id="PRU00221"/>
    </source>
</evidence>
<dbReference type="InterPro" id="IPR001680">
    <property type="entry name" value="WD40_rpt"/>
</dbReference>
<dbReference type="SMART" id="SM00320">
    <property type="entry name" value="WD40"/>
    <property type="match status" value="5"/>
</dbReference>
<dbReference type="EMBL" id="SPLM01000146">
    <property type="protein sequence ID" value="TMW55904.1"/>
    <property type="molecule type" value="Genomic_DNA"/>
</dbReference>
<dbReference type="PANTHER" id="PTHR22838:SF0">
    <property type="entry name" value="WD REPEAT-CONTAINING PROTEIN 26"/>
    <property type="match status" value="1"/>
</dbReference>
<gene>
    <name evidence="5" type="ORF">Poli38472_008552</name>
</gene>
<keyword evidence="1 3" id="KW-0853">WD repeat</keyword>
<dbReference type="PANTHER" id="PTHR22838">
    <property type="entry name" value="WD REPEAT PROTEIN 26-RELATED"/>
    <property type="match status" value="1"/>
</dbReference>
<organism evidence="5 6">
    <name type="scientific">Pythium oligandrum</name>
    <name type="common">Mycoparasitic fungus</name>
    <dbReference type="NCBI Taxonomy" id="41045"/>
    <lineage>
        <taxon>Eukaryota</taxon>
        <taxon>Sar</taxon>
        <taxon>Stramenopiles</taxon>
        <taxon>Oomycota</taxon>
        <taxon>Peronosporomycetes</taxon>
        <taxon>Pythiales</taxon>
        <taxon>Pythiaceae</taxon>
        <taxon>Pythium</taxon>
    </lineage>
</organism>
<feature type="region of interest" description="Disordered" evidence="4">
    <location>
        <begin position="28"/>
        <end position="77"/>
    </location>
</feature>
<dbReference type="Pfam" id="PF23627">
    <property type="entry name" value="LisH_WDR26"/>
    <property type="match status" value="1"/>
</dbReference>
<feature type="repeat" description="WD" evidence="3">
    <location>
        <begin position="287"/>
        <end position="321"/>
    </location>
</feature>
<dbReference type="OrthoDB" id="972532at2759"/>
<evidence type="ECO:0000313" key="6">
    <source>
        <dbReference type="Proteomes" id="UP000794436"/>
    </source>
</evidence>